<keyword evidence="2" id="KW-1185">Reference proteome</keyword>
<comment type="caution">
    <text evidence="1">The sequence shown here is derived from an EMBL/GenBank/DDBJ whole genome shotgun (WGS) entry which is preliminary data.</text>
</comment>
<protein>
    <submittedName>
        <fullName evidence="1">Uncharacterized protein</fullName>
    </submittedName>
</protein>
<sequence>MATRVAVMLCVFVLVGGTGYAAYSEYVLSLHNKSGDTVFQIAPTDIPSPPIEEISILNDIRETLKDGEQATVFVGKEAIQDQEQKGEVLPQKGSHYSIVVKPLEFDSPERMNDYLLERGIEINTPLSKWMGWSLNRAELQNDILNTSSKEKVWNFATDDQTGSRYKYAIGPSGTEPQFLSWFYSKRDKEMKLTVSLNIPIMPIFYDSQPSSDSILSIKGVDAYFYRDLNGSEKSINWSEKVADGNYRSYAVVTNTADDDDLRNFAAAVISNQK</sequence>
<accession>A0A0N0C5X0</accession>
<reference evidence="1 2" key="1">
    <citation type="submission" date="2015-08" db="EMBL/GenBank/DDBJ databases">
        <title>Draft genome sequence of cellulolytic and xylanolytic Paenibacillus sp. A59, isolated from a decaying forest soil from Patagonia, Argentina.</title>
        <authorList>
            <person name="Ghio S."/>
            <person name="Caceres A.M."/>
            <person name="Talia P."/>
            <person name="Grasso D."/>
            <person name="Campos E."/>
        </authorList>
    </citation>
    <scope>NUCLEOTIDE SEQUENCE [LARGE SCALE GENOMIC DNA]</scope>
    <source>
        <strain evidence="1 2">A59</strain>
    </source>
</reference>
<organism evidence="1 2">
    <name type="scientific">Paenibacillus xylanivorans</name>
    <dbReference type="NCBI Taxonomy" id="1705561"/>
    <lineage>
        <taxon>Bacteria</taxon>
        <taxon>Bacillati</taxon>
        <taxon>Bacillota</taxon>
        <taxon>Bacilli</taxon>
        <taxon>Bacillales</taxon>
        <taxon>Paenibacillaceae</taxon>
        <taxon>Paenibacillus</taxon>
    </lineage>
</organism>
<name>A0A0N0C5X0_9BACL</name>
<dbReference type="EMBL" id="LITU01000033">
    <property type="protein sequence ID" value="KOY17837.1"/>
    <property type="molecule type" value="Genomic_DNA"/>
</dbReference>
<evidence type="ECO:0000313" key="2">
    <source>
        <dbReference type="Proteomes" id="UP000037688"/>
    </source>
</evidence>
<proteinExistence type="predicted"/>
<gene>
    <name evidence="1" type="ORF">AMS66_03630</name>
</gene>
<dbReference type="Proteomes" id="UP000037688">
    <property type="component" value="Unassembled WGS sequence"/>
</dbReference>
<dbReference type="PATRIC" id="fig|1705561.3.peg.219"/>
<dbReference type="AlphaFoldDB" id="A0A0N0C5X0"/>
<evidence type="ECO:0000313" key="1">
    <source>
        <dbReference type="EMBL" id="KOY17837.1"/>
    </source>
</evidence>